<comment type="caution">
    <text evidence="1">The sequence shown here is derived from an EMBL/GenBank/DDBJ whole genome shotgun (WGS) entry which is preliminary data.</text>
</comment>
<evidence type="ECO:0000313" key="1">
    <source>
        <dbReference type="EMBL" id="RLL21777.1"/>
    </source>
</evidence>
<keyword evidence="2" id="KW-1185">Reference proteome</keyword>
<reference evidence="1 2" key="1">
    <citation type="submission" date="2018-09" db="EMBL/GenBank/DDBJ databases">
        <title>The draft genome of Acinetobacter sp. strains.</title>
        <authorList>
            <person name="Qin J."/>
            <person name="Feng Y."/>
            <person name="Zong Z."/>
        </authorList>
    </citation>
    <scope>NUCLEOTIDE SEQUENCE [LARGE SCALE GENOMIC DNA]</scope>
    <source>
        <strain evidence="1 2">WCHAc060005</strain>
    </source>
</reference>
<dbReference type="SUPFAM" id="SSF53756">
    <property type="entry name" value="UDP-Glycosyltransferase/glycogen phosphorylase"/>
    <property type="match status" value="1"/>
</dbReference>
<dbReference type="RefSeq" id="WP_120375437.1">
    <property type="nucleotide sequence ID" value="NZ_RCHC01000008.1"/>
</dbReference>
<dbReference type="Gene3D" id="3.40.50.2000">
    <property type="entry name" value="Glycogen Phosphorylase B"/>
    <property type="match status" value="1"/>
</dbReference>
<dbReference type="Proteomes" id="UP000280271">
    <property type="component" value="Unassembled WGS sequence"/>
</dbReference>
<organism evidence="1 2">
    <name type="scientific">Acinetobacter chengduensis</name>
    <dbReference type="NCBI Taxonomy" id="2420890"/>
    <lineage>
        <taxon>Bacteria</taxon>
        <taxon>Pseudomonadati</taxon>
        <taxon>Pseudomonadota</taxon>
        <taxon>Gammaproteobacteria</taxon>
        <taxon>Moraxellales</taxon>
        <taxon>Moraxellaceae</taxon>
        <taxon>Acinetobacter</taxon>
    </lineage>
</organism>
<dbReference type="Pfam" id="PF13692">
    <property type="entry name" value="Glyco_trans_1_4"/>
    <property type="match status" value="1"/>
</dbReference>
<accession>A0ABX9TVM7</accession>
<evidence type="ECO:0000313" key="2">
    <source>
        <dbReference type="Proteomes" id="UP000280271"/>
    </source>
</evidence>
<protein>
    <submittedName>
        <fullName evidence="1">Glycosyltransferase</fullName>
    </submittedName>
</protein>
<name>A0ABX9TVM7_9GAMM</name>
<dbReference type="EMBL" id="RCHC01000008">
    <property type="protein sequence ID" value="RLL21777.1"/>
    <property type="molecule type" value="Genomic_DNA"/>
</dbReference>
<proteinExistence type="predicted"/>
<gene>
    <name evidence="1" type="ORF">D9K81_08765</name>
</gene>
<sequence length="352" mass="41085">MKILVLTQDYPSIDKPYAMSYVHSRNVEYEKLNHSVRVVNFLAKKNYQFDSIDVYPFSQDLVEWADIIVSHAPNVKNHVRALKSVEGKKIIFFFHGHEVLHQYGDYPVPYVWKKEKSSKKIFIKIYDHLKMILIKSFLKKCSTKNKVACVFVSDWMKRQFVKNLSLNPTDLGQCKIIPNACNSAFLMNSYIFNAEQKLADSITIRPLDDSKYAVDLVVQTALNNPDLDFHIYGKGNYFTFNEKPKNVKVINQFIQQKDIPELLNKYRFAMMPTRYDAQGVMMCEMATYGIPLVTTDFEVCTEMLKGFENVTIIQEQEFTNFKCDVKNSLQIKNERFSPNHLIREELALFNEL</sequence>